<protein>
    <submittedName>
        <fullName evidence="1">Uncharacterized protein</fullName>
    </submittedName>
</protein>
<gene>
    <name evidence="1" type="ORF">ABA31_19300</name>
</gene>
<evidence type="ECO:0000313" key="1">
    <source>
        <dbReference type="EMBL" id="GEK80579.1"/>
    </source>
</evidence>
<accession>A0AA87USE2</accession>
<evidence type="ECO:0000313" key="2">
    <source>
        <dbReference type="Proteomes" id="UP000321749"/>
    </source>
</evidence>
<comment type="caution">
    <text evidence="1">The sequence shown here is derived from an EMBL/GenBank/DDBJ whole genome shotgun (WGS) entry which is preliminary data.</text>
</comment>
<dbReference type="RefSeq" id="WP_146794982.1">
    <property type="nucleotide sequence ID" value="NZ_BJUU01000011.1"/>
</dbReference>
<sequence>MTITKDTPVAPSAESFRDLEQAIESGHVTLTRTMPPRWADEWLDKPAYHRATPDERYVLMVDALERQRLAREIDPTAGNLNRKETP</sequence>
<dbReference type="EMBL" id="BJUU01000011">
    <property type="protein sequence ID" value="GEK80579.1"/>
    <property type="molecule type" value="Genomic_DNA"/>
</dbReference>
<name>A0AA87USE2_9MICO</name>
<dbReference type="Proteomes" id="UP000321749">
    <property type="component" value="Unassembled WGS sequence"/>
</dbReference>
<dbReference type="AlphaFoldDB" id="A0AA87USE2"/>
<proteinExistence type="predicted"/>
<organism evidence="1 2">
    <name type="scientific">Agrococcus baldri</name>
    <dbReference type="NCBI Taxonomy" id="153730"/>
    <lineage>
        <taxon>Bacteria</taxon>
        <taxon>Bacillati</taxon>
        <taxon>Actinomycetota</taxon>
        <taxon>Actinomycetes</taxon>
        <taxon>Micrococcales</taxon>
        <taxon>Microbacteriaceae</taxon>
        <taxon>Agrococcus</taxon>
    </lineage>
</organism>
<keyword evidence="2" id="KW-1185">Reference proteome</keyword>
<reference evidence="1 2" key="1">
    <citation type="submission" date="2019-07" db="EMBL/GenBank/DDBJ databases">
        <title>Whole genome shotgun sequence of Agrococcus baldri NBRC 103055.</title>
        <authorList>
            <person name="Hosoyama A."/>
            <person name="Uohara A."/>
            <person name="Ohji S."/>
            <person name="Ichikawa N."/>
        </authorList>
    </citation>
    <scope>NUCLEOTIDE SEQUENCE [LARGE SCALE GENOMIC DNA]</scope>
    <source>
        <strain evidence="1 2">NBRC 103055</strain>
    </source>
</reference>